<dbReference type="GO" id="GO:0003676">
    <property type="term" value="F:nucleic acid binding"/>
    <property type="evidence" value="ECO:0007669"/>
    <property type="project" value="InterPro"/>
</dbReference>
<sequence>PDPKALACYGVLVRLRQPGAAATEQMLLRFVDGRPVSAVSIDFLQWCSERLHAMGKTALLLIWDNASWHISKAVRSWIRAHNQQVKQGEAGVRLVLCLLPSKSPWLNAIEPKWVHGKRAVVEPDRLLTAQEIADRACAYYGCTHEPHLVQPQKAP</sequence>
<accession>A0A0N8PR56</accession>
<gene>
    <name evidence="2" type="ORF">SE17_35125</name>
</gene>
<dbReference type="EMBL" id="LJCR01002265">
    <property type="protein sequence ID" value="KPV48989.1"/>
    <property type="molecule type" value="Genomic_DNA"/>
</dbReference>
<protein>
    <recommendedName>
        <fullName evidence="1">Tc1-like transposase DDE domain-containing protein</fullName>
    </recommendedName>
</protein>
<proteinExistence type="predicted"/>
<feature type="domain" description="Tc1-like transposase DDE" evidence="1">
    <location>
        <begin position="42"/>
        <end position="122"/>
    </location>
</feature>
<name>A0A0N8PR56_9CHLR</name>
<dbReference type="Pfam" id="PF13358">
    <property type="entry name" value="DDE_3"/>
    <property type="match status" value="1"/>
</dbReference>
<reference evidence="2 3" key="1">
    <citation type="submission" date="2015-09" db="EMBL/GenBank/DDBJ databases">
        <title>Draft genome sequence of Kouleothrix aurantiaca JCM 19913.</title>
        <authorList>
            <person name="Hemp J."/>
        </authorList>
    </citation>
    <scope>NUCLEOTIDE SEQUENCE [LARGE SCALE GENOMIC DNA]</scope>
    <source>
        <strain evidence="2 3">COM-B</strain>
    </source>
</reference>
<evidence type="ECO:0000313" key="3">
    <source>
        <dbReference type="Proteomes" id="UP000050509"/>
    </source>
</evidence>
<comment type="caution">
    <text evidence="2">The sequence shown here is derived from an EMBL/GenBank/DDBJ whole genome shotgun (WGS) entry which is preliminary data.</text>
</comment>
<dbReference type="InterPro" id="IPR038717">
    <property type="entry name" value="Tc1-like_DDE_dom"/>
</dbReference>
<dbReference type="InterPro" id="IPR036397">
    <property type="entry name" value="RNaseH_sf"/>
</dbReference>
<dbReference type="AlphaFoldDB" id="A0A0N8PR56"/>
<feature type="non-terminal residue" evidence="2">
    <location>
        <position position="1"/>
    </location>
</feature>
<dbReference type="Gene3D" id="3.30.420.10">
    <property type="entry name" value="Ribonuclease H-like superfamily/Ribonuclease H"/>
    <property type="match status" value="1"/>
</dbReference>
<organism evidence="2 3">
    <name type="scientific">Kouleothrix aurantiaca</name>
    <dbReference type="NCBI Taxonomy" id="186479"/>
    <lineage>
        <taxon>Bacteria</taxon>
        <taxon>Bacillati</taxon>
        <taxon>Chloroflexota</taxon>
        <taxon>Chloroflexia</taxon>
        <taxon>Chloroflexales</taxon>
        <taxon>Roseiflexineae</taxon>
        <taxon>Roseiflexaceae</taxon>
        <taxon>Kouleothrix</taxon>
    </lineage>
</organism>
<evidence type="ECO:0000313" key="2">
    <source>
        <dbReference type="EMBL" id="KPV48989.1"/>
    </source>
</evidence>
<keyword evidence="3" id="KW-1185">Reference proteome</keyword>
<dbReference type="Proteomes" id="UP000050509">
    <property type="component" value="Unassembled WGS sequence"/>
</dbReference>
<evidence type="ECO:0000259" key="1">
    <source>
        <dbReference type="Pfam" id="PF13358"/>
    </source>
</evidence>